<protein>
    <submittedName>
        <fullName evidence="1">Uncharacterized protein</fullName>
    </submittedName>
</protein>
<evidence type="ECO:0000313" key="1">
    <source>
        <dbReference type="EMBL" id="PNP40337.1"/>
    </source>
</evidence>
<organism evidence="1 2">
    <name type="scientific">Trichoderma gamsii</name>
    <dbReference type="NCBI Taxonomy" id="398673"/>
    <lineage>
        <taxon>Eukaryota</taxon>
        <taxon>Fungi</taxon>
        <taxon>Dikarya</taxon>
        <taxon>Ascomycota</taxon>
        <taxon>Pezizomycotina</taxon>
        <taxon>Sordariomycetes</taxon>
        <taxon>Hypocreomycetidae</taxon>
        <taxon>Hypocreales</taxon>
        <taxon>Hypocreaceae</taxon>
        <taxon>Trichoderma</taxon>
    </lineage>
</organism>
<dbReference type="EMBL" id="MTYH01000069">
    <property type="protein sequence ID" value="PNP40337.1"/>
    <property type="molecule type" value="Genomic_DNA"/>
</dbReference>
<reference evidence="1 2" key="1">
    <citation type="submission" date="2017-02" db="EMBL/GenBank/DDBJ databases">
        <title>Genomes of Trichoderma spp. with biocontrol activity.</title>
        <authorList>
            <person name="Gardiner D."/>
            <person name="Kazan K."/>
            <person name="Vos C."/>
            <person name="Harvey P."/>
        </authorList>
    </citation>
    <scope>NUCLEOTIDE SEQUENCE [LARGE SCALE GENOMIC DNA]</scope>
    <source>
        <strain evidence="1 2">A5MH</strain>
    </source>
</reference>
<accession>A0A2K0T491</accession>
<sequence length="96" mass="10289">MLIAEHSTKDPDKLIMWSLSTRPHTGTCPGGARVMHVQRLNPPFSPAALHAAVPRLYRSTIAASLGLVIHTPHSHIKLAPPPRATQCALLMASVTA</sequence>
<dbReference type="AlphaFoldDB" id="A0A2K0T491"/>
<dbReference type="Proteomes" id="UP000236546">
    <property type="component" value="Unassembled WGS sequence"/>
</dbReference>
<gene>
    <name evidence="1" type="ORF">TGAMA5MH_07664</name>
</gene>
<evidence type="ECO:0000313" key="2">
    <source>
        <dbReference type="Proteomes" id="UP000236546"/>
    </source>
</evidence>
<proteinExistence type="predicted"/>
<name>A0A2K0T491_9HYPO</name>
<comment type="caution">
    <text evidence="1">The sequence shown here is derived from an EMBL/GenBank/DDBJ whole genome shotgun (WGS) entry which is preliminary data.</text>
</comment>